<dbReference type="PANTHER" id="PTHR22708">
    <property type="entry name" value="LEUCINE-RICH REPEAT-CONTAINING PROTEIN 56"/>
    <property type="match status" value="1"/>
</dbReference>
<protein>
    <recommendedName>
        <fullName evidence="4">U2A'/phosphoprotein 32 family A C-terminal domain-containing protein</fullName>
    </recommendedName>
</protein>
<feature type="compositionally biased region" description="Low complexity" evidence="1">
    <location>
        <begin position="724"/>
        <end position="733"/>
    </location>
</feature>
<keyword evidence="3" id="KW-1185">Reference proteome</keyword>
<feature type="compositionally biased region" description="Low complexity" evidence="1">
    <location>
        <begin position="661"/>
        <end position="672"/>
    </location>
</feature>
<reference evidence="3" key="1">
    <citation type="journal article" date="2010" name="Genome Biol.">
        <title>Genome sequence of the necrotrophic plant pathogen Pythium ultimum reveals original pathogenicity mechanisms and effector repertoire.</title>
        <authorList>
            <person name="Levesque C.A."/>
            <person name="Brouwer H."/>
            <person name="Cano L."/>
            <person name="Hamilton J.P."/>
            <person name="Holt C."/>
            <person name="Huitema E."/>
            <person name="Raffaele S."/>
            <person name="Robideau G.P."/>
            <person name="Thines M."/>
            <person name="Win J."/>
            <person name="Zerillo M.M."/>
            <person name="Beakes G.W."/>
            <person name="Boore J.L."/>
            <person name="Busam D."/>
            <person name="Dumas B."/>
            <person name="Ferriera S."/>
            <person name="Fuerstenberg S.I."/>
            <person name="Gachon C.M."/>
            <person name="Gaulin E."/>
            <person name="Govers F."/>
            <person name="Grenville-Briggs L."/>
            <person name="Horner N."/>
            <person name="Hostetler J."/>
            <person name="Jiang R.H."/>
            <person name="Johnson J."/>
            <person name="Krajaejun T."/>
            <person name="Lin H."/>
            <person name="Meijer H.J."/>
            <person name="Moore B."/>
            <person name="Morris P."/>
            <person name="Phuntmart V."/>
            <person name="Puiu D."/>
            <person name="Shetty J."/>
            <person name="Stajich J.E."/>
            <person name="Tripathy S."/>
            <person name="Wawra S."/>
            <person name="van West P."/>
            <person name="Whitty B.R."/>
            <person name="Coutinho P.M."/>
            <person name="Henrissat B."/>
            <person name="Martin F."/>
            <person name="Thomas P.D."/>
            <person name="Tyler B.M."/>
            <person name="De Vries R.P."/>
            <person name="Kamoun S."/>
            <person name="Yandell M."/>
            <person name="Tisserat N."/>
            <person name="Buell C.R."/>
        </authorList>
    </citation>
    <scope>NUCLEOTIDE SEQUENCE</scope>
    <source>
        <strain evidence="3">DAOM:BR144</strain>
    </source>
</reference>
<feature type="region of interest" description="Disordered" evidence="1">
    <location>
        <begin position="329"/>
        <end position="348"/>
    </location>
</feature>
<sequence>MVASAIDLREEMDASAVLNQPFTVGSGANGNSSSEVAPLSIRKPIEPSKARFMIRTLPKDCNPTPVTARNAHGAQLLSPTANKKHSALAAETEMHLPDNPFDDITEEKLQKLSGKQDLSRVTYLQISVDSGKQSVEVVGELLPSLQQLKLQNSTLHSFRDLGTSLHSLQILWVMRSGINDLDGIGALTGLQELYLQYNDISDLSPLTLHDEIQVIDLEGNCVSDVGQIEQLVTNAFSTLAFCAQLTALNLEANPVCKIAYYRQIVANFLPQLTTLDDKPITEEERAKISDDDIDAAIKAHQDELAAASLTPATVDDKLLIADGIKSSLPPSHYDDRSPRRLSRSSSTQRVVGFDPALDAMKRDSGSSLTHGTDIVFAGNVTSALRRHRSESEPDSQFNNPAVQELQQNITGIPASVSKGSQLSNNESISQFSALERPKTPARVSITDTLDRANELETHKHKSRDAILNELKAWQQEGIVSQVGVTHVSSHREHDSSPSKASIKRKTPNHTKTSERRPNTSAGVLRNGVSLREAFVDTRKDKESNTVDQGKSRAKTPSLHRRSSYTPPSMSSGTVDILILDEGDERRPCSPKKSSKGIFTTGPSGPDWNLDALSPKLDIGTAESSWRNFPLSSPREDRDQNDRVFQKSARSGGSEDGEDSDSSSSDSETKSGSAQSKSRRHSRPSQSTFFNVAESLHAIDKWRDEMDDGDAFVSVGSPRTRTLSSRDSSVPSVSKHASRTSTPSTNTQQKEENDNQGKTTIDADYPPCGPMKQSPQALQLGPANYESDERIVQYMKDKHKCVAETKTREGFRRYFHGIEADRLEKLLQRVFSDPEKVRRRLQLMSGLYRHELPS</sequence>
<dbReference type="PROSITE" id="PS51450">
    <property type="entry name" value="LRR"/>
    <property type="match status" value="1"/>
</dbReference>
<feature type="region of interest" description="Disordered" evidence="1">
    <location>
        <begin position="483"/>
        <end position="690"/>
    </location>
</feature>
<dbReference type="Gene3D" id="3.80.10.10">
    <property type="entry name" value="Ribonuclease Inhibitor"/>
    <property type="match status" value="1"/>
</dbReference>
<dbReference type="OMA" id="WRDEMEY"/>
<evidence type="ECO:0000313" key="2">
    <source>
        <dbReference type="EnsemblProtists" id="PYU1_T007505"/>
    </source>
</evidence>
<evidence type="ECO:0000256" key="1">
    <source>
        <dbReference type="SAM" id="MobiDB-lite"/>
    </source>
</evidence>
<feature type="compositionally biased region" description="Polar residues" evidence="1">
    <location>
        <begin position="738"/>
        <end position="747"/>
    </location>
</feature>
<reference evidence="3" key="2">
    <citation type="submission" date="2010-04" db="EMBL/GenBank/DDBJ databases">
        <authorList>
            <person name="Buell R."/>
            <person name="Hamilton J."/>
            <person name="Hostetler J."/>
        </authorList>
    </citation>
    <scope>NUCLEOTIDE SEQUENCE [LARGE SCALE GENOMIC DNA]</scope>
    <source>
        <strain evidence="3">DAOM:BR144</strain>
    </source>
</reference>
<proteinExistence type="predicted"/>
<dbReference type="EMBL" id="GL376585">
    <property type="status" value="NOT_ANNOTATED_CDS"/>
    <property type="molecule type" value="Genomic_DNA"/>
</dbReference>
<dbReference type="SUPFAM" id="SSF52058">
    <property type="entry name" value="L domain-like"/>
    <property type="match status" value="1"/>
</dbReference>
<feature type="compositionally biased region" description="Basic and acidic residues" evidence="1">
    <location>
        <begin position="533"/>
        <end position="544"/>
    </location>
</feature>
<dbReference type="InParanoid" id="K3WRB1"/>
<reference evidence="2" key="3">
    <citation type="submission" date="2015-02" db="UniProtKB">
        <authorList>
            <consortium name="EnsemblProtists"/>
        </authorList>
    </citation>
    <scope>IDENTIFICATION</scope>
    <source>
        <strain evidence="2">DAOM BR144</strain>
    </source>
</reference>
<dbReference type="VEuPathDB" id="FungiDB:PYU1_G007489"/>
<feature type="compositionally biased region" description="Basic and acidic residues" evidence="1">
    <location>
        <begin position="633"/>
        <end position="644"/>
    </location>
</feature>
<feature type="compositionally biased region" description="Polar residues" evidence="1">
    <location>
        <begin position="621"/>
        <end position="630"/>
    </location>
</feature>
<feature type="region of interest" description="Disordered" evidence="1">
    <location>
        <begin position="705"/>
        <end position="776"/>
    </location>
</feature>
<dbReference type="STRING" id="431595.K3WRB1"/>
<dbReference type="InterPro" id="IPR001611">
    <property type="entry name" value="Leu-rich_rpt"/>
</dbReference>
<organism evidence="2 3">
    <name type="scientific">Globisporangium ultimum (strain ATCC 200006 / CBS 805.95 / DAOM BR144)</name>
    <name type="common">Pythium ultimum</name>
    <dbReference type="NCBI Taxonomy" id="431595"/>
    <lineage>
        <taxon>Eukaryota</taxon>
        <taxon>Sar</taxon>
        <taxon>Stramenopiles</taxon>
        <taxon>Oomycota</taxon>
        <taxon>Peronosporomycetes</taxon>
        <taxon>Pythiales</taxon>
        <taxon>Pythiaceae</taxon>
        <taxon>Globisporangium</taxon>
    </lineage>
</organism>
<dbReference type="InterPro" id="IPR032675">
    <property type="entry name" value="LRR_dom_sf"/>
</dbReference>
<dbReference type="HOGENOM" id="CLU_020100_0_0_1"/>
<dbReference type="AlphaFoldDB" id="K3WRB1"/>
<name>K3WRB1_GLOUD</name>
<dbReference type="PANTHER" id="PTHR22708:SF0">
    <property type="entry name" value="LEUCINE-RICH REPEAT-CONTAINING PROTEIN 56"/>
    <property type="match status" value="1"/>
</dbReference>
<dbReference type="InterPro" id="IPR040091">
    <property type="entry name" value="LRRC56"/>
</dbReference>
<accession>K3WRB1</accession>
<evidence type="ECO:0008006" key="4">
    <source>
        <dbReference type="Google" id="ProtNLM"/>
    </source>
</evidence>
<dbReference type="EnsemblProtists" id="PYU1_T007505">
    <property type="protein sequence ID" value="PYU1_T007505"/>
    <property type="gene ID" value="PYU1_G007489"/>
</dbReference>
<feature type="compositionally biased region" description="Basic residues" evidence="1">
    <location>
        <begin position="551"/>
        <end position="562"/>
    </location>
</feature>
<dbReference type="Proteomes" id="UP000019132">
    <property type="component" value="Unassembled WGS sequence"/>
</dbReference>
<evidence type="ECO:0000313" key="3">
    <source>
        <dbReference type="Proteomes" id="UP000019132"/>
    </source>
</evidence>
<feature type="compositionally biased region" description="Polar residues" evidence="1">
    <location>
        <begin position="563"/>
        <end position="573"/>
    </location>
</feature>
<dbReference type="eggNOG" id="KOG0531">
    <property type="taxonomic scope" value="Eukaryota"/>
</dbReference>